<dbReference type="EMBL" id="CP147247">
    <property type="protein sequence ID" value="WYJ90118.1"/>
    <property type="molecule type" value="Genomic_DNA"/>
</dbReference>
<evidence type="ECO:0000313" key="5">
    <source>
        <dbReference type="Proteomes" id="UP000195141"/>
    </source>
</evidence>
<dbReference type="Gene3D" id="3.30.460.10">
    <property type="entry name" value="Beta Polymerase, domain 2"/>
    <property type="match status" value="1"/>
</dbReference>
<dbReference type="OrthoDB" id="9789634at2"/>
<sequence length="212" mass="24708">MEQLLSRHQLEIQNAQFFFDCVKKECETKFNVLLSELSLRNERTAIQRISARVKSSRSIYEKCQRKNLPVTTDSILNGICDGAGVRIICSYVDDVYRVRDMFLGQDDVVLIKEKNYIQSPKENGYRSLHLIVQIPVFLSTMKTNINVEVQIRTAAMDFWANLEHELKYKNEHKDVELIEELKHCSEKAHLLDQDMLVLRDKIMQFNHSSLSG</sequence>
<reference evidence="4" key="2">
    <citation type="submission" date="2017-05" db="EMBL/GenBank/DDBJ databases">
        <authorList>
            <consortium name="The Broad Institute Genomics Platform"/>
            <consortium name="The Broad Institute Genomic Center for Infectious Diseases"/>
            <person name="Earl A."/>
            <person name="Manson A."/>
            <person name="Schwartman J."/>
            <person name="Gilmore M."/>
            <person name="Abouelleil A."/>
            <person name="Cao P."/>
            <person name="Chapman S."/>
            <person name="Cusick C."/>
            <person name="Shea T."/>
            <person name="Young S."/>
            <person name="Neafsey D."/>
            <person name="Nusbaum C."/>
            <person name="Birren B."/>
        </authorList>
    </citation>
    <scope>NUCLEOTIDE SEQUENCE</scope>
    <source>
        <strain evidence="4">9E7_DIV0242</strain>
    </source>
</reference>
<organism evidence="3">
    <name type="scientific">Candidatus Enterococcus clewellii</name>
    <dbReference type="NCBI Taxonomy" id="1834193"/>
    <lineage>
        <taxon>Bacteria</taxon>
        <taxon>Bacillati</taxon>
        <taxon>Bacillota</taxon>
        <taxon>Bacilli</taxon>
        <taxon>Lactobacillales</taxon>
        <taxon>Enterococcaceae</taxon>
        <taxon>Enterococcus</taxon>
    </lineage>
</organism>
<dbReference type="Proteomes" id="UP000195141">
    <property type="component" value="Chromosome"/>
</dbReference>
<evidence type="ECO:0000259" key="2">
    <source>
        <dbReference type="SMART" id="SM00954"/>
    </source>
</evidence>
<proteinExistence type="predicted"/>
<dbReference type="PANTHER" id="PTHR47837:SF2">
    <property type="entry name" value="GTP PYROPHOSPHOKINASE YWAC"/>
    <property type="match status" value="1"/>
</dbReference>
<dbReference type="Gene3D" id="1.10.287.860">
    <property type="entry name" value="Nucleotidyltransferase"/>
    <property type="match status" value="1"/>
</dbReference>
<dbReference type="SUPFAM" id="SSF81301">
    <property type="entry name" value="Nucleotidyltransferase"/>
    <property type="match status" value="1"/>
</dbReference>
<dbReference type="PANTHER" id="PTHR47837">
    <property type="entry name" value="GTP PYROPHOSPHOKINASE YJBM"/>
    <property type="match status" value="1"/>
</dbReference>
<evidence type="ECO:0000313" key="4">
    <source>
        <dbReference type="EMBL" id="WYJ90118.1"/>
    </source>
</evidence>
<dbReference type="InterPro" id="IPR052366">
    <property type="entry name" value="GTP_Pyrophosphokinase"/>
</dbReference>
<reference evidence="4" key="3">
    <citation type="submission" date="2024-03" db="EMBL/GenBank/DDBJ databases">
        <title>The Genome Sequence of Enterococcus sp. DIV0242b.</title>
        <authorList>
            <consortium name="The Broad Institute Genomics Platform"/>
            <consortium name="The Broad Institute Microbial Omics Core"/>
            <consortium name="The Broad Institute Genomic Center for Infectious Diseases"/>
            <person name="Earl A."/>
            <person name="Manson A."/>
            <person name="Gilmore M."/>
            <person name="Schwartman J."/>
            <person name="Shea T."/>
            <person name="Abouelleil A."/>
            <person name="Cao P."/>
            <person name="Chapman S."/>
            <person name="Cusick C."/>
            <person name="Young S."/>
            <person name="Neafsey D."/>
            <person name="Nusbaum C."/>
            <person name="Birren B."/>
        </authorList>
    </citation>
    <scope>NUCLEOTIDE SEQUENCE</scope>
    <source>
        <strain evidence="4">9E7_DIV0242</strain>
    </source>
</reference>
<dbReference type="Pfam" id="PF04607">
    <property type="entry name" value="RelA_SpoT"/>
    <property type="match status" value="1"/>
</dbReference>
<comment type="pathway">
    <text evidence="1">Purine metabolism; ppGpp biosynthesis; ppGpp from GTP: step 1/2.</text>
</comment>
<keyword evidence="5" id="KW-1185">Reference proteome</keyword>
<evidence type="ECO:0000256" key="1">
    <source>
        <dbReference type="ARBA" id="ARBA00004976"/>
    </source>
</evidence>
<dbReference type="InterPro" id="IPR007685">
    <property type="entry name" value="RelA_SpoT"/>
</dbReference>
<dbReference type="InterPro" id="IPR043519">
    <property type="entry name" value="NT_sf"/>
</dbReference>
<name>A0A242K4E6_9ENTE</name>
<dbReference type="UniPathway" id="UPA00908">
    <property type="reaction ID" value="UER00884"/>
</dbReference>
<dbReference type="EMBL" id="NGMM01000005">
    <property type="protein sequence ID" value="OTP13492.1"/>
    <property type="molecule type" value="Genomic_DNA"/>
</dbReference>
<feature type="domain" description="RelA/SpoT" evidence="2">
    <location>
        <begin position="51"/>
        <end position="174"/>
    </location>
</feature>
<dbReference type="RefSeq" id="WP_086349984.1">
    <property type="nucleotide sequence ID" value="NZ_CP147247.1"/>
</dbReference>
<evidence type="ECO:0000313" key="3">
    <source>
        <dbReference type="EMBL" id="OTP13492.1"/>
    </source>
</evidence>
<gene>
    <name evidence="4" type="ORF">A5888_001846</name>
    <name evidence="3" type="ORF">A5888_002970</name>
</gene>
<reference evidence="3" key="1">
    <citation type="submission" date="2017-05" db="EMBL/GenBank/DDBJ databases">
        <title>The Genome Sequence of Enterococcus sp. 9E7_DIV0242.</title>
        <authorList>
            <consortium name="The Broad Institute Genomics Platform"/>
            <consortium name="The Broad Institute Genomic Center for Infectious Diseases"/>
            <person name="Earl A."/>
            <person name="Manson A."/>
            <person name="Schwartman J."/>
            <person name="Gilmore M."/>
            <person name="Abouelleil A."/>
            <person name="Cao P."/>
            <person name="Chapman S."/>
            <person name="Cusick C."/>
            <person name="Shea T."/>
            <person name="Young S."/>
            <person name="Neafsey D."/>
            <person name="Nusbaum C."/>
            <person name="Birren B."/>
        </authorList>
    </citation>
    <scope>NUCLEOTIDE SEQUENCE [LARGE SCALE GENOMIC DNA]</scope>
    <source>
        <strain evidence="3">9E7_DIV0242</strain>
    </source>
</reference>
<dbReference type="AlphaFoldDB" id="A0A242K4E6"/>
<dbReference type="SMART" id="SM00954">
    <property type="entry name" value="RelA_SpoT"/>
    <property type="match status" value="1"/>
</dbReference>
<accession>A0A242K4E6</accession>
<dbReference type="GO" id="GO:0015970">
    <property type="term" value="P:guanosine tetraphosphate biosynthetic process"/>
    <property type="evidence" value="ECO:0007669"/>
    <property type="project" value="UniProtKB-UniPathway"/>
</dbReference>
<protein>
    <recommendedName>
        <fullName evidence="2">RelA/SpoT domain-containing protein</fullName>
    </recommendedName>
</protein>
<dbReference type="CDD" id="cd05399">
    <property type="entry name" value="NT_Rel-Spo_like"/>
    <property type="match status" value="1"/>
</dbReference>